<dbReference type="RefSeq" id="WP_187736499.1">
    <property type="nucleotide sequence ID" value="NZ_CP060790.1"/>
</dbReference>
<evidence type="ECO:0000256" key="2">
    <source>
        <dbReference type="SAM" id="SignalP"/>
    </source>
</evidence>
<accession>A0A7H0HG50</accession>
<organism evidence="4 5">
    <name type="scientific">Paenacidovorax monticola</name>
    <dbReference type="NCBI Taxonomy" id="1926868"/>
    <lineage>
        <taxon>Bacteria</taxon>
        <taxon>Pseudomonadati</taxon>
        <taxon>Pseudomonadota</taxon>
        <taxon>Betaproteobacteria</taxon>
        <taxon>Burkholderiales</taxon>
        <taxon>Comamonadaceae</taxon>
        <taxon>Paenacidovorax</taxon>
    </lineage>
</organism>
<dbReference type="InterPro" id="IPR001011">
    <property type="entry name" value="Acid_Pase_classA_bac"/>
</dbReference>
<dbReference type="SMART" id="SM00014">
    <property type="entry name" value="acidPPc"/>
    <property type="match status" value="1"/>
</dbReference>
<dbReference type="SUPFAM" id="SSF48317">
    <property type="entry name" value="Acid phosphatase/Vanadium-dependent haloperoxidase"/>
    <property type="match status" value="1"/>
</dbReference>
<keyword evidence="5" id="KW-1185">Reference proteome</keyword>
<evidence type="ECO:0000313" key="4">
    <source>
        <dbReference type="EMBL" id="QNP59516.1"/>
    </source>
</evidence>
<dbReference type="PRINTS" id="PR00483">
    <property type="entry name" value="BACPHPHTASE"/>
</dbReference>
<dbReference type="EMBL" id="CP060790">
    <property type="protein sequence ID" value="QNP59516.1"/>
    <property type="molecule type" value="Genomic_DNA"/>
</dbReference>
<feature type="signal peptide" evidence="2">
    <location>
        <begin position="1"/>
        <end position="22"/>
    </location>
</feature>
<protein>
    <recommendedName>
        <fullName evidence="1">Acid phosphatase</fullName>
        <ecNumber evidence="1">3.1.3.2</ecNumber>
    </recommendedName>
</protein>
<dbReference type="GO" id="GO:0003993">
    <property type="term" value="F:acid phosphatase activity"/>
    <property type="evidence" value="ECO:0007669"/>
    <property type="project" value="UniProtKB-EC"/>
</dbReference>
<proteinExistence type="inferred from homology"/>
<evidence type="ECO:0000259" key="3">
    <source>
        <dbReference type="SMART" id="SM00014"/>
    </source>
</evidence>
<dbReference type="Gene3D" id="1.20.144.10">
    <property type="entry name" value="Phosphatidic acid phosphatase type 2/haloperoxidase"/>
    <property type="match status" value="1"/>
</dbReference>
<dbReference type="PIRSF" id="PIRSF000897">
    <property type="entry name" value="Acid_Ptase_ClsA"/>
    <property type="match status" value="1"/>
</dbReference>
<dbReference type="GO" id="GO:0030288">
    <property type="term" value="C:outer membrane-bounded periplasmic space"/>
    <property type="evidence" value="ECO:0007669"/>
    <property type="project" value="InterPro"/>
</dbReference>
<keyword evidence="1" id="KW-0378">Hydrolase</keyword>
<sequence>MNRWIRLLLLSCALIAGGCATTQPPEPSASTARTVLYVDPARHDSTRFIAPPPSAEESRREIEAMLELQRQRTPAQAARSAADLEQSVFRFADVLGPRFTAQNLPLTAAFFERLYRTESAINKQGKTLWARQRPPVVDARLQPTTKYGSSGSYPSGHAAFGHLAGIALADMVPEQRARILERAREFGDNRVLGGVHYPSDVQAGRQLAVLIAVLAQQSPDYQRDFAAARTELRRALALP</sequence>
<dbReference type="Pfam" id="PF01569">
    <property type="entry name" value="PAP2"/>
    <property type="match status" value="1"/>
</dbReference>
<comment type="similarity">
    <text evidence="1">Belongs to the class A bacterial acid phosphatase family.</text>
</comment>
<dbReference type="AlphaFoldDB" id="A0A7H0HG50"/>
<gene>
    <name evidence="4" type="ORF">H9L24_00305</name>
</gene>
<keyword evidence="2" id="KW-0732">Signal</keyword>
<name>A0A7H0HG50_9BURK</name>
<evidence type="ECO:0000313" key="5">
    <source>
        <dbReference type="Proteomes" id="UP000516057"/>
    </source>
</evidence>
<dbReference type="KEGG" id="amon:H9L24_00305"/>
<feature type="chain" id="PRO_5028916803" description="Acid phosphatase" evidence="2">
    <location>
        <begin position="23"/>
        <end position="239"/>
    </location>
</feature>
<dbReference type="InterPro" id="IPR036938">
    <property type="entry name" value="PAP2/HPO_sf"/>
</dbReference>
<reference evidence="4 5" key="1">
    <citation type="submission" date="2020-08" db="EMBL/GenBank/DDBJ databases">
        <title>Genome sequence of Acidovorax monticola KACC 19171T.</title>
        <authorList>
            <person name="Hyun D.-W."/>
            <person name="Bae J.-W."/>
        </authorList>
    </citation>
    <scope>NUCLEOTIDE SEQUENCE [LARGE SCALE GENOMIC DNA]</scope>
    <source>
        <strain evidence="4 5">KACC 19171</strain>
    </source>
</reference>
<dbReference type="EC" id="3.1.3.2" evidence="1"/>
<dbReference type="PROSITE" id="PS51257">
    <property type="entry name" value="PROKAR_LIPOPROTEIN"/>
    <property type="match status" value="1"/>
</dbReference>
<dbReference type="Proteomes" id="UP000516057">
    <property type="component" value="Chromosome"/>
</dbReference>
<comment type="catalytic activity">
    <reaction evidence="1">
        <text>a phosphate monoester + H2O = an alcohol + phosphate</text>
        <dbReference type="Rhea" id="RHEA:15017"/>
        <dbReference type="ChEBI" id="CHEBI:15377"/>
        <dbReference type="ChEBI" id="CHEBI:30879"/>
        <dbReference type="ChEBI" id="CHEBI:43474"/>
        <dbReference type="ChEBI" id="CHEBI:67140"/>
        <dbReference type="EC" id="3.1.3.2"/>
    </reaction>
</comment>
<evidence type="ECO:0000256" key="1">
    <source>
        <dbReference type="PIRNR" id="PIRNR000897"/>
    </source>
</evidence>
<feature type="domain" description="Phosphatidic acid phosphatase type 2/haloperoxidase" evidence="3">
    <location>
        <begin position="104"/>
        <end position="216"/>
    </location>
</feature>
<dbReference type="InterPro" id="IPR000326">
    <property type="entry name" value="PAP2/HPO"/>
</dbReference>
<dbReference type="CDD" id="cd03397">
    <property type="entry name" value="PAP2_acid_phosphatase"/>
    <property type="match status" value="1"/>
</dbReference>